<comment type="caution">
    <text evidence="7">The sequence shown here is derived from an EMBL/GenBank/DDBJ whole genome shotgun (WGS) entry which is preliminary data.</text>
</comment>
<sequence>MTSRFRHPYLILATVALLWGGNAIAGKLAVGHVSPMLLTLLRWTFACLFMAPFALRDVRREWPVIRRNLPFLFALGGLGFATFNAIFYLALNYTTAINVTIEQSAMPLIVLLANFLLFRMPVSSFQIVGFSLTLVGVVLTASHGEPSALLALDLNRGDALMMIAVLLYGGYTVALRFKPVLNWRSTIFVLAASALVVSVPFAAAEWAMGDTRLPDGQGLSAALYTAIFPSLIAQSLYIRGVEMIGPNRANLFINLVPIFGAILAVLVIGETLRTYHIIALAFVLGGIMLAERGAAMRHRTPDTKTAPR</sequence>
<keyword evidence="4 5" id="KW-0472">Membrane</keyword>
<dbReference type="InterPro" id="IPR050638">
    <property type="entry name" value="AA-Vitamin_Transporters"/>
</dbReference>
<keyword evidence="2 5" id="KW-0812">Transmembrane</keyword>
<feature type="domain" description="EamA" evidence="6">
    <location>
        <begin position="156"/>
        <end position="289"/>
    </location>
</feature>
<dbReference type="AlphaFoldDB" id="A0A0F9X2C3"/>
<reference evidence="7" key="1">
    <citation type="journal article" date="2015" name="Nature">
        <title>Complex archaea that bridge the gap between prokaryotes and eukaryotes.</title>
        <authorList>
            <person name="Spang A."/>
            <person name="Saw J.H."/>
            <person name="Jorgensen S.L."/>
            <person name="Zaremba-Niedzwiedzka K."/>
            <person name="Martijn J."/>
            <person name="Lind A.E."/>
            <person name="van Eijk R."/>
            <person name="Schleper C."/>
            <person name="Guy L."/>
            <person name="Ettema T.J."/>
        </authorList>
    </citation>
    <scope>NUCLEOTIDE SEQUENCE</scope>
</reference>
<proteinExistence type="predicted"/>
<comment type="subcellular location">
    <subcellularLocation>
        <location evidence="1">Membrane</location>
        <topology evidence="1">Multi-pass membrane protein</topology>
    </subcellularLocation>
</comment>
<feature type="transmembrane region" description="Helical" evidence="5">
    <location>
        <begin position="159"/>
        <end position="175"/>
    </location>
</feature>
<evidence type="ECO:0000256" key="1">
    <source>
        <dbReference type="ARBA" id="ARBA00004141"/>
    </source>
</evidence>
<dbReference type="InterPro" id="IPR000620">
    <property type="entry name" value="EamA_dom"/>
</dbReference>
<dbReference type="InterPro" id="IPR037185">
    <property type="entry name" value="EmrE-like"/>
</dbReference>
<evidence type="ECO:0000313" key="7">
    <source>
        <dbReference type="EMBL" id="KKN85608.1"/>
    </source>
</evidence>
<feature type="transmembrane region" description="Helical" evidence="5">
    <location>
        <begin position="274"/>
        <end position="290"/>
    </location>
</feature>
<protein>
    <recommendedName>
        <fullName evidence="6">EamA domain-containing protein</fullName>
    </recommendedName>
</protein>
<accession>A0A0F9X2C3</accession>
<dbReference type="PANTHER" id="PTHR32322">
    <property type="entry name" value="INNER MEMBRANE TRANSPORTER"/>
    <property type="match status" value="1"/>
</dbReference>
<feature type="transmembrane region" description="Helical" evidence="5">
    <location>
        <begin position="221"/>
        <end position="239"/>
    </location>
</feature>
<gene>
    <name evidence="7" type="ORF">LCGC14_0277360</name>
</gene>
<feature type="transmembrane region" description="Helical" evidence="5">
    <location>
        <begin position="125"/>
        <end position="144"/>
    </location>
</feature>
<dbReference type="GO" id="GO:0016020">
    <property type="term" value="C:membrane"/>
    <property type="evidence" value="ECO:0007669"/>
    <property type="project" value="UniProtKB-SubCell"/>
</dbReference>
<dbReference type="Pfam" id="PF00892">
    <property type="entry name" value="EamA"/>
    <property type="match status" value="2"/>
</dbReference>
<organism evidence="7">
    <name type="scientific">marine sediment metagenome</name>
    <dbReference type="NCBI Taxonomy" id="412755"/>
    <lineage>
        <taxon>unclassified sequences</taxon>
        <taxon>metagenomes</taxon>
        <taxon>ecological metagenomes</taxon>
    </lineage>
</organism>
<keyword evidence="3 5" id="KW-1133">Transmembrane helix</keyword>
<feature type="transmembrane region" description="Helical" evidence="5">
    <location>
        <begin position="96"/>
        <end position="118"/>
    </location>
</feature>
<evidence type="ECO:0000256" key="2">
    <source>
        <dbReference type="ARBA" id="ARBA00022692"/>
    </source>
</evidence>
<dbReference type="SUPFAM" id="SSF103481">
    <property type="entry name" value="Multidrug resistance efflux transporter EmrE"/>
    <property type="match status" value="2"/>
</dbReference>
<name>A0A0F9X2C3_9ZZZZ</name>
<feature type="domain" description="EamA" evidence="6">
    <location>
        <begin position="9"/>
        <end position="140"/>
    </location>
</feature>
<evidence type="ECO:0000256" key="3">
    <source>
        <dbReference type="ARBA" id="ARBA00022989"/>
    </source>
</evidence>
<dbReference type="PANTHER" id="PTHR32322:SF2">
    <property type="entry name" value="EAMA DOMAIN-CONTAINING PROTEIN"/>
    <property type="match status" value="1"/>
</dbReference>
<feature type="transmembrane region" description="Helical" evidence="5">
    <location>
        <begin position="251"/>
        <end position="268"/>
    </location>
</feature>
<dbReference type="EMBL" id="LAZR01000157">
    <property type="protein sequence ID" value="KKN85608.1"/>
    <property type="molecule type" value="Genomic_DNA"/>
</dbReference>
<feature type="transmembrane region" description="Helical" evidence="5">
    <location>
        <begin position="67"/>
        <end position="90"/>
    </location>
</feature>
<feature type="transmembrane region" description="Helical" evidence="5">
    <location>
        <begin position="35"/>
        <end position="55"/>
    </location>
</feature>
<evidence type="ECO:0000256" key="4">
    <source>
        <dbReference type="ARBA" id="ARBA00023136"/>
    </source>
</evidence>
<feature type="transmembrane region" description="Helical" evidence="5">
    <location>
        <begin position="187"/>
        <end position="209"/>
    </location>
</feature>
<evidence type="ECO:0000256" key="5">
    <source>
        <dbReference type="SAM" id="Phobius"/>
    </source>
</evidence>
<evidence type="ECO:0000259" key="6">
    <source>
        <dbReference type="Pfam" id="PF00892"/>
    </source>
</evidence>